<accession>B3M3Z3</accession>
<name>B3M3Z3_DROAN</name>
<dbReference type="GeneID" id="6507883"/>
<dbReference type="PANTHER" id="PTHR21505">
    <property type="entry name" value="MADF DOMAIN-CONTAINING PROTEIN-RELATED"/>
    <property type="match status" value="1"/>
</dbReference>
<dbReference type="KEGG" id="dan:6507883"/>
<dbReference type="eggNOG" id="ENOG502S3MH">
    <property type="taxonomic scope" value="Eukaryota"/>
</dbReference>
<evidence type="ECO:0000259" key="1">
    <source>
        <dbReference type="PROSITE" id="PS51029"/>
    </source>
</evidence>
<dbReference type="AlphaFoldDB" id="B3M3Z3"/>
<dbReference type="Proteomes" id="UP000007801">
    <property type="component" value="Unassembled WGS sequence"/>
</dbReference>
<dbReference type="OrthoDB" id="6152242at2759"/>
<sequence length="234" mass="27292">MLPCRHWTCLWGNEFPGSPKYSSRSLKTAGYESLVEKLREVEPEANRTLVVRKINSFRTNFRRDVRRRDQCLAKGQPFKSTLWYFDILGFLEGQDEDKRGLRTGGLHRKRNFSPTITEDTEKTLESPQKQSYKAIKEETLLSNDSCHSMDNDLPLMPQNPCCSRPNEFEALAQTWSNQFQELSYGQRILARKLISDILYHGCMERLQPSHIDQLHHLISQENRITTSLENESLK</sequence>
<dbReference type="EMBL" id="CH902618">
    <property type="protein sequence ID" value="EDV39327.2"/>
    <property type="molecule type" value="Genomic_DNA"/>
</dbReference>
<gene>
    <name evidence="2" type="primary">Dana\GF25258</name>
    <name evidence="2" type="synonym">dana_GLEANR_9935</name>
    <name evidence="2" type="ORF">GF25258</name>
</gene>
<dbReference type="PROSITE" id="PS51029">
    <property type="entry name" value="MADF"/>
    <property type="match status" value="1"/>
</dbReference>
<dbReference type="InParanoid" id="B3M3Z3"/>
<protein>
    <recommendedName>
        <fullName evidence="1">MADF domain-containing protein</fullName>
    </recommendedName>
</protein>
<feature type="domain" description="MADF" evidence="1">
    <location>
        <begin position="1"/>
        <end position="96"/>
    </location>
</feature>
<keyword evidence="3" id="KW-1185">Reference proteome</keyword>
<dbReference type="PANTHER" id="PTHR21505:SF8">
    <property type="entry name" value="DPT-YFP REPRESSOR BY OVEREXPRESSION, ISOFORM D-RELATED"/>
    <property type="match status" value="1"/>
</dbReference>
<dbReference type="Pfam" id="PF10545">
    <property type="entry name" value="MADF_DNA_bdg"/>
    <property type="match status" value="1"/>
</dbReference>
<evidence type="ECO:0000313" key="2">
    <source>
        <dbReference type="EMBL" id="EDV39327.2"/>
    </source>
</evidence>
<dbReference type="InterPro" id="IPR006578">
    <property type="entry name" value="MADF-dom"/>
</dbReference>
<reference evidence="2 3" key="1">
    <citation type="journal article" date="2007" name="Nature">
        <title>Evolution of genes and genomes on the Drosophila phylogeny.</title>
        <authorList>
            <consortium name="Drosophila 12 Genomes Consortium"/>
            <person name="Clark A.G."/>
            <person name="Eisen M.B."/>
            <person name="Smith D.R."/>
            <person name="Bergman C.M."/>
            <person name="Oliver B."/>
            <person name="Markow T.A."/>
            <person name="Kaufman T.C."/>
            <person name="Kellis M."/>
            <person name="Gelbart W."/>
            <person name="Iyer V.N."/>
            <person name="Pollard D.A."/>
            <person name="Sackton T.B."/>
            <person name="Larracuente A.M."/>
            <person name="Singh N.D."/>
            <person name="Abad J.P."/>
            <person name="Abt D.N."/>
            <person name="Adryan B."/>
            <person name="Aguade M."/>
            <person name="Akashi H."/>
            <person name="Anderson W.W."/>
            <person name="Aquadro C.F."/>
            <person name="Ardell D.H."/>
            <person name="Arguello R."/>
            <person name="Artieri C.G."/>
            <person name="Barbash D.A."/>
            <person name="Barker D."/>
            <person name="Barsanti P."/>
            <person name="Batterham P."/>
            <person name="Batzoglou S."/>
            <person name="Begun D."/>
            <person name="Bhutkar A."/>
            <person name="Blanco E."/>
            <person name="Bosak S.A."/>
            <person name="Bradley R.K."/>
            <person name="Brand A.D."/>
            <person name="Brent M.R."/>
            <person name="Brooks A.N."/>
            <person name="Brown R.H."/>
            <person name="Butlin R.K."/>
            <person name="Caggese C."/>
            <person name="Calvi B.R."/>
            <person name="Bernardo de Carvalho A."/>
            <person name="Caspi A."/>
            <person name="Castrezana S."/>
            <person name="Celniker S.E."/>
            <person name="Chang J.L."/>
            <person name="Chapple C."/>
            <person name="Chatterji S."/>
            <person name="Chinwalla A."/>
            <person name="Civetta A."/>
            <person name="Clifton S.W."/>
            <person name="Comeron J.M."/>
            <person name="Costello J.C."/>
            <person name="Coyne J.A."/>
            <person name="Daub J."/>
            <person name="David R.G."/>
            <person name="Delcher A.L."/>
            <person name="Delehaunty K."/>
            <person name="Do C.B."/>
            <person name="Ebling H."/>
            <person name="Edwards K."/>
            <person name="Eickbush T."/>
            <person name="Evans J.D."/>
            <person name="Filipski A."/>
            <person name="Findeiss S."/>
            <person name="Freyhult E."/>
            <person name="Fulton L."/>
            <person name="Fulton R."/>
            <person name="Garcia A.C."/>
            <person name="Gardiner A."/>
            <person name="Garfield D.A."/>
            <person name="Garvin B.E."/>
            <person name="Gibson G."/>
            <person name="Gilbert D."/>
            <person name="Gnerre S."/>
            <person name="Godfrey J."/>
            <person name="Good R."/>
            <person name="Gotea V."/>
            <person name="Gravely B."/>
            <person name="Greenberg A.J."/>
            <person name="Griffiths-Jones S."/>
            <person name="Gross S."/>
            <person name="Guigo R."/>
            <person name="Gustafson E.A."/>
            <person name="Haerty W."/>
            <person name="Hahn M.W."/>
            <person name="Halligan D.L."/>
            <person name="Halpern A.L."/>
            <person name="Halter G.M."/>
            <person name="Han M.V."/>
            <person name="Heger A."/>
            <person name="Hillier L."/>
            <person name="Hinrichs A.S."/>
            <person name="Holmes I."/>
            <person name="Hoskins R.A."/>
            <person name="Hubisz M.J."/>
            <person name="Hultmark D."/>
            <person name="Huntley M.A."/>
            <person name="Jaffe D.B."/>
            <person name="Jagadeeshan S."/>
            <person name="Jeck W.R."/>
            <person name="Johnson J."/>
            <person name="Jones C.D."/>
            <person name="Jordan W.C."/>
            <person name="Karpen G.H."/>
            <person name="Kataoka E."/>
            <person name="Keightley P.D."/>
            <person name="Kheradpour P."/>
            <person name="Kirkness E.F."/>
            <person name="Koerich L.B."/>
            <person name="Kristiansen K."/>
            <person name="Kudrna D."/>
            <person name="Kulathinal R.J."/>
            <person name="Kumar S."/>
            <person name="Kwok R."/>
            <person name="Lander E."/>
            <person name="Langley C.H."/>
            <person name="Lapoint R."/>
            <person name="Lazzaro B.P."/>
            <person name="Lee S.J."/>
            <person name="Levesque L."/>
            <person name="Li R."/>
            <person name="Lin C.F."/>
            <person name="Lin M.F."/>
            <person name="Lindblad-Toh K."/>
            <person name="Llopart A."/>
            <person name="Long M."/>
            <person name="Low L."/>
            <person name="Lozovsky E."/>
            <person name="Lu J."/>
            <person name="Luo M."/>
            <person name="Machado C.A."/>
            <person name="Makalowski W."/>
            <person name="Marzo M."/>
            <person name="Matsuda M."/>
            <person name="Matzkin L."/>
            <person name="McAllister B."/>
            <person name="McBride C.S."/>
            <person name="McKernan B."/>
            <person name="McKernan K."/>
            <person name="Mendez-Lago M."/>
            <person name="Minx P."/>
            <person name="Mollenhauer M.U."/>
            <person name="Montooth K."/>
            <person name="Mount S.M."/>
            <person name="Mu X."/>
            <person name="Myers E."/>
            <person name="Negre B."/>
            <person name="Newfeld S."/>
            <person name="Nielsen R."/>
            <person name="Noor M.A."/>
            <person name="O'Grady P."/>
            <person name="Pachter L."/>
            <person name="Papaceit M."/>
            <person name="Parisi M.J."/>
            <person name="Parisi M."/>
            <person name="Parts L."/>
            <person name="Pedersen J.S."/>
            <person name="Pesole G."/>
            <person name="Phillippy A.M."/>
            <person name="Ponting C.P."/>
            <person name="Pop M."/>
            <person name="Porcelli D."/>
            <person name="Powell J.R."/>
            <person name="Prohaska S."/>
            <person name="Pruitt K."/>
            <person name="Puig M."/>
            <person name="Quesneville H."/>
            <person name="Ram K.R."/>
            <person name="Rand D."/>
            <person name="Rasmussen M.D."/>
            <person name="Reed L.K."/>
            <person name="Reenan R."/>
            <person name="Reily A."/>
            <person name="Remington K.A."/>
            <person name="Rieger T.T."/>
            <person name="Ritchie M.G."/>
            <person name="Robin C."/>
            <person name="Rogers Y.H."/>
            <person name="Rohde C."/>
            <person name="Rozas J."/>
            <person name="Rubenfield M.J."/>
            <person name="Ruiz A."/>
            <person name="Russo S."/>
            <person name="Salzberg S.L."/>
            <person name="Sanchez-Gracia A."/>
            <person name="Saranga D.J."/>
            <person name="Sato H."/>
            <person name="Schaeffer S.W."/>
            <person name="Schatz M.C."/>
            <person name="Schlenke T."/>
            <person name="Schwartz R."/>
            <person name="Segarra C."/>
            <person name="Singh R.S."/>
            <person name="Sirot L."/>
            <person name="Sirota M."/>
            <person name="Sisneros N.B."/>
            <person name="Smith C.D."/>
            <person name="Smith T.F."/>
            <person name="Spieth J."/>
            <person name="Stage D.E."/>
            <person name="Stark A."/>
            <person name="Stephan W."/>
            <person name="Strausberg R.L."/>
            <person name="Strempel S."/>
            <person name="Sturgill D."/>
            <person name="Sutton G."/>
            <person name="Sutton G.G."/>
            <person name="Tao W."/>
            <person name="Teichmann S."/>
            <person name="Tobari Y.N."/>
            <person name="Tomimura Y."/>
            <person name="Tsolas J.M."/>
            <person name="Valente V.L."/>
            <person name="Venter E."/>
            <person name="Venter J.C."/>
            <person name="Vicario S."/>
            <person name="Vieira F.G."/>
            <person name="Vilella A.J."/>
            <person name="Villasante A."/>
            <person name="Walenz B."/>
            <person name="Wang J."/>
            <person name="Wasserman M."/>
            <person name="Watts T."/>
            <person name="Wilson D."/>
            <person name="Wilson R.K."/>
            <person name="Wing R.A."/>
            <person name="Wolfner M.F."/>
            <person name="Wong A."/>
            <person name="Wong G.K."/>
            <person name="Wu C.I."/>
            <person name="Wu G."/>
            <person name="Yamamoto D."/>
            <person name="Yang H.P."/>
            <person name="Yang S.P."/>
            <person name="Yorke J.A."/>
            <person name="Yoshida K."/>
            <person name="Zdobnov E."/>
            <person name="Zhang P."/>
            <person name="Zhang Y."/>
            <person name="Zimin A.V."/>
            <person name="Baldwin J."/>
            <person name="Abdouelleil A."/>
            <person name="Abdulkadir J."/>
            <person name="Abebe A."/>
            <person name="Abera B."/>
            <person name="Abreu J."/>
            <person name="Acer S.C."/>
            <person name="Aftuck L."/>
            <person name="Alexander A."/>
            <person name="An P."/>
            <person name="Anderson E."/>
            <person name="Anderson S."/>
            <person name="Arachi H."/>
            <person name="Azer M."/>
            <person name="Bachantsang P."/>
            <person name="Barry A."/>
            <person name="Bayul T."/>
            <person name="Berlin A."/>
            <person name="Bessette D."/>
            <person name="Bloom T."/>
            <person name="Blye J."/>
            <person name="Boguslavskiy L."/>
            <person name="Bonnet C."/>
            <person name="Boukhgalter B."/>
            <person name="Bourzgui I."/>
            <person name="Brown A."/>
            <person name="Cahill P."/>
            <person name="Channer S."/>
            <person name="Cheshatsang Y."/>
            <person name="Chuda L."/>
            <person name="Citroen M."/>
            <person name="Collymore A."/>
            <person name="Cooke P."/>
            <person name="Costello M."/>
            <person name="D'Aco K."/>
            <person name="Daza R."/>
            <person name="De Haan G."/>
            <person name="DeGray S."/>
            <person name="DeMaso C."/>
            <person name="Dhargay N."/>
            <person name="Dooley K."/>
            <person name="Dooley E."/>
            <person name="Doricent M."/>
            <person name="Dorje P."/>
            <person name="Dorjee K."/>
            <person name="Dupes A."/>
            <person name="Elong R."/>
            <person name="Falk J."/>
            <person name="Farina A."/>
            <person name="Faro S."/>
            <person name="Ferguson D."/>
            <person name="Fisher S."/>
            <person name="Foley C.D."/>
            <person name="Franke A."/>
            <person name="Friedrich D."/>
            <person name="Gadbois L."/>
            <person name="Gearin G."/>
            <person name="Gearin C.R."/>
            <person name="Giannoukos G."/>
            <person name="Goode T."/>
            <person name="Graham J."/>
            <person name="Grandbois E."/>
            <person name="Grewal S."/>
            <person name="Gyaltsen K."/>
            <person name="Hafez N."/>
            <person name="Hagos B."/>
            <person name="Hall J."/>
            <person name="Henson C."/>
            <person name="Hollinger A."/>
            <person name="Honan T."/>
            <person name="Huard M.D."/>
            <person name="Hughes L."/>
            <person name="Hurhula B."/>
            <person name="Husby M.E."/>
            <person name="Kamat A."/>
            <person name="Kanga B."/>
            <person name="Kashin S."/>
            <person name="Khazanovich D."/>
            <person name="Kisner P."/>
            <person name="Lance K."/>
            <person name="Lara M."/>
            <person name="Lee W."/>
            <person name="Lennon N."/>
            <person name="Letendre F."/>
            <person name="LeVine R."/>
            <person name="Lipovsky A."/>
            <person name="Liu X."/>
            <person name="Liu J."/>
            <person name="Liu S."/>
            <person name="Lokyitsang T."/>
            <person name="Lokyitsang Y."/>
            <person name="Lubonja R."/>
            <person name="Lui A."/>
            <person name="MacDonald P."/>
            <person name="Magnisalis V."/>
            <person name="Maru K."/>
            <person name="Matthews C."/>
            <person name="McCusker W."/>
            <person name="McDonough S."/>
            <person name="Mehta T."/>
            <person name="Meldrim J."/>
            <person name="Meneus L."/>
            <person name="Mihai O."/>
            <person name="Mihalev A."/>
            <person name="Mihova T."/>
            <person name="Mittelman R."/>
            <person name="Mlenga V."/>
            <person name="Montmayeur A."/>
            <person name="Mulrain L."/>
            <person name="Navidi A."/>
            <person name="Naylor J."/>
            <person name="Negash T."/>
            <person name="Nguyen T."/>
            <person name="Nguyen N."/>
            <person name="Nicol R."/>
            <person name="Norbu C."/>
            <person name="Norbu N."/>
            <person name="Novod N."/>
            <person name="O'Neill B."/>
            <person name="Osman S."/>
            <person name="Markiewicz E."/>
            <person name="Oyono O.L."/>
            <person name="Patti C."/>
            <person name="Phunkhang P."/>
            <person name="Pierre F."/>
            <person name="Priest M."/>
            <person name="Raghuraman S."/>
            <person name="Rege F."/>
            <person name="Reyes R."/>
            <person name="Rise C."/>
            <person name="Rogov P."/>
            <person name="Ross K."/>
            <person name="Ryan E."/>
            <person name="Settipalli S."/>
            <person name="Shea T."/>
            <person name="Sherpa N."/>
            <person name="Shi L."/>
            <person name="Shih D."/>
            <person name="Sparrow T."/>
            <person name="Spaulding J."/>
            <person name="Stalker J."/>
            <person name="Stange-Thomann N."/>
            <person name="Stavropoulos S."/>
            <person name="Stone C."/>
            <person name="Strader C."/>
            <person name="Tesfaye S."/>
            <person name="Thomson T."/>
            <person name="Thoulutsang Y."/>
            <person name="Thoulutsang D."/>
            <person name="Topham K."/>
            <person name="Topping I."/>
            <person name="Tsamla T."/>
            <person name="Vassiliev H."/>
            <person name="Vo A."/>
            <person name="Wangchuk T."/>
            <person name="Wangdi T."/>
            <person name="Weiand M."/>
            <person name="Wilkinson J."/>
            <person name="Wilson A."/>
            <person name="Yadav S."/>
            <person name="Young G."/>
            <person name="Yu Q."/>
            <person name="Zembek L."/>
            <person name="Zhong D."/>
            <person name="Zimmer A."/>
            <person name="Zwirko Z."/>
            <person name="Jaffe D.B."/>
            <person name="Alvarez P."/>
            <person name="Brockman W."/>
            <person name="Butler J."/>
            <person name="Chin C."/>
            <person name="Gnerre S."/>
            <person name="Grabherr M."/>
            <person name="Kleber M."/>
            <person name="Mauceli E."/>
            <person name="MacCallum I."/>
        </authorList>
    </citation>
    <scope>NUCLEOTIDE SEQUENCE [LARGE SCALE GENOMIC DNA]</scope>
    <source>
        <strain evidence="3">Tucson 14024-0371.13</strain>
    </source>
</reference>
<organism evidence="2 3">
    <name type="scientific">Drosophila ananassae</name>
    <name type="common">Fruit fly</name>
    <dbReference type="NCBI Taxonomy" id="7217"/>
    <lineage>
        <taxon>Eukaryota</taxon>
        <taxon>Metazoa</taxon>
        <taxon>Ecdysozoa</taxon>
        <taxon>Arthropoda</taxon>
        <taxon>Hexapoda</taxon>
        <taxon>Insecta</taxon>
        <taxon>Pterygota</taxon>
        <taxon>Neoptera</taxon>
        <taxon>Endopterygota</taxon>
        <taxon>Diptera</taxon>
        <taxon>Brachycera</taxon>
        <taxon>Muscomorpha</taxon>
        <taxon>Ephydroidea</taxon>
        <taxon>Drosophilidae</taxon>
        <taxon>Drosophila</taxon>
        <taxon>Sophophora</taxon>
    </lineage>
</organism>
<evidence type="ECO:0000313" key="3">
    <source>
        <dbReference type="Proteomes" id="UP000007801"/>
    </source>
</evidence>
<dbReference type="HOGENOM" id="CLU_046601_1_0_1"/>
<proteinExistence type="predicted"/>